<feature type="transmembrane region" description="Helical" evidence="1">
    <location>
        <begin position="20"/>
        <end position="48"/>
    </location>
</feature>
<feature type="transmembrane region" description="Helical" evidence="1">
    <location>
        <begin position="483"/>
        <end position="505"/>
    </location>
</feature>
<feature type="transmembrane region" description="Helical" evidence="1">
    <location>
        <begin position="301"/>
        <end position="319"/>
    </location>
</feature>
<feature type="transmembrane region" description="Helical" evidence="1">
    <location>
        <begin position="376"/>
        <end position="398"/>
    </location>
</feature>
<name>A0A9X2KG06_9MICO</name>
<dbReference type="Proteomes" id="UP001139722">
    <property type="component" value="Unassembled WGS sequence"/>
</dbReference>
<feature type="transmembrane region" description="Helical" evidence="1">
    <location>
        <begin position="136"/>
        <end position="160"/>
    </location>
</feature>
<keyword evidence="1" id="KW-0472">Membrane</keyword>
<feature type="transmembrane region" description="Helical" evidence="1">
    <location>
        <begin position="201"/>
        <end position="222"/>
    </location>
</feature>
<keyword evidence="1" id="KW-1133">Transmembrane helix</keyword>
<dbReference type="AlphaFoldDB" id="A0A9X2KG06"/>
<feature type="transmembrane region" description="Helical" evidence="1">
    <location>
        <begin position="452"/>
        <end position="477"/>
    </location>
</feature>
<dbReference type="EMBL" id="JAMZDY010000001">
    <property type="protein sequence ID" value="MCP2372342.1"/>
    <property type="molecule type" value="Genomic_DNA"/>
</dbReference>
<feature type="transmembrane region" description="Helical" evidence="1">
    <location>
        <begin position="172"/>
        <end position="194"/>
    </location>
</feature>
<keyword evidence="3" id="KW-1185">Reference proteome</keyword>
<evidence type="ECO:0000313" key="3">
    <source>
        <dbReference type="Proteomes" id="UP001139722"/>
    </source>
</evidence>
<feature type="transmembrane region" description="Helical" evidence="1">
    <location>
        <begin position="60"/>
        <end position="81"/>
    </location>
</feature>
<feature type="transmembrane region" description="Helical" evidence="1">
    <location>
        <begin position="325"/>
        <end position="345"/>
    </location>
</feature>
<feature type="transmembrane region" description="Helical" evidence="1">
    <location>
        <begin position="404"/>
        <end position="431"/>
    </location>
</feature>
<keyword evidence="1" id="KW-0812">Transmembrane</keyword>
<dbReference type="RefSeq" id="WP_156997560.1">
    <property type="nucleotide sequence ID" value="NZ_BAAANU010000013.1"/>
</dbReference>
<comment type="caution">
    <text evidence="2">The sequence shown here is derived from an EMBL/GenBank/DDBJ whole genome shotgun (WGS) entry which is preliminary data.</text>
</comment>
<evidence type="ECO:0000313" key="2">
    <source>
        <dbReference type="EMBL" id="MCP2372342.1"/>
    </source>
</evidence>
<protein>
    <submittedName>
        <fullName evidence="2">ABC-2 type transport system permease protein</fullName>
    </submittedName>
</protein>
<feature type="transmembrane region" description="Helical" evidence="1">
    <location>
        <begin position="234"/>
        <end position="252"/>
    </location>
</feature>
<sequence length="524" mass="54585">MVAQFLRLKLRLLGNIFQRSPWQVVGVSLGLVYGLGLAALLFAALVGLRTVEEVAVIRDVLIVAGSATMLGFIVFPLLFGIDDTMDPRRFALFGIPDRTLALGLALSAAIGIPATALGIVLLGTVVTWSRGIGETLLAIVGAALAFATCLLFSRVATSIASLLLSTRRAKEIGGVLGLVVVVALSPVIVVLLSIDWAENGLLVLEGIAGLLGWTPLGAAFAVPGDAASGLWGPAVLKLLIAGASLWVLWLAWRALVSRMLVTPGREASARQYRGLGWFDRMPHTPAGAVAARSFTYWGRDARYWVSLVMLPLVPLLVLVPLTLAGFPIGVTALIPVPLVCLLLGWTLHNDTAYDSTAVWLHIVSGVRGSADRLGRLVPVLVGGVLVIGVGSAVTLLALDDDTVLPSLIGVSTALLLGGLGIGSIGSAWLPYPAVKPGDSPFQQPQSTGTVSALVQSLTMLGSALVAAPAVWFAYLGLTDDVRWHALSFMAGTGAGLLVLVVGILAGGRIFDRRGPEILGSALRA</sequence>
<dbReference type="OrthoDB" id="3261041at2"/>
<feature type="transmembrane region" description="Helical" evidence="1">
    <location>
        <begin position="101"/>
        <end position="124"/>
    </location>
</feature>
<gene>
    <name evidence="2" type="ORF">BJ978_003018</name>
</gene>
<proteinExistence type="predicted"/>
<organism evidence="2 3">
    <name type="scientific">Agromyces terreus</name>
    <dbReference type="NCBI Taxonomy" id="424795"/>
    <lineage>
        <taxon>Bacteria</taxon>
        <taxon>Bacillati</taxon>
        <taxon>Actinomycetota</taxon>
        <taxon>Actinomycetes</taxon>
        <taxon>Micrococcales</taxon>
        <taxon>Microbacteriaceae</taxon>
        <taxon>Agromyces</taxon>
    </lineage>
</organism>
<accession>A0A9X2KG06</accession>
<reference evidence="2" key="1">
    <citation type="submission" date="2022-06" db="EMBL/GenBank/DDBJ databases">
        <title>Sequencing the genomes of 1000 actinobacteria strains.</title>
        <authorList>
            <person name="Klenk H.-P."/>
        </authorList>
    </citation>
    <scope>NUCLEOTIDE SEQUENCE</scope>
    <source>
        <strain evidence="2">DSM 22016</strain>
    </source>
</reference>
<evidence type="ECO:0000256" key="1">
    <source>
        <dbReference type="SAM" id="Phobius"/>
    </source>
</evidence>